<dbReference type="GO" id="GO:0006357">
    <property type="term" value="P:regulation of transcription by RNA polymerase II"/>
    <property type="evidence" value="ECO:0007669"/>
    <property type="project" value="TreeGrafter"/>
</dbReference>
<feature type="compositionally biased region" description="Low complexity" evidence="1">
    <location>
        <begin position="451"/>
        <end position="477"/>
    </location>
</feature>
<name>A0A6A6WQW8_9PLEO</name>
<dbReference type="GO" id="GO:0000183">
    <property type="term" value="P:rDNA heterochromatin formation"/>
    <property type="evidence" value="ECO:0007669"/>
    <property type="project" value="TreeGrafter"/>
</dbReference>
<evidence type="ECO:0000256" key="1">
    <source>
        <dbReference type="SAM" id="MobiDB-lite"/>
    </source>
</evidence>
<organism evidence="3 4">
    <name type="scientific">Melanomma pulvis-pyrius CBS 109.77</name>
    <dbReference type="NCBI Taxonomy" id="1314802"/>
    <lineage>
        <taxon>Eukaryota</taxon>
        <taxon>Fungi</taxon>
        <taxon>Dikarya</taxon>
        <taxon>Ascomycota</taxon>
        <taxon>Pezizomycotina</taxon>
        <taxon>Dothideomycetes</taxon>
        <taxon>Pleosporomycetidae</taxon>
        <taxon>Pleosporales</taxon>
        <taxon>Melanommataceae</taxon>
        <taxon>Melanomma</taxon>
    </lineage>
</organism>
<feature type="compositionally biased region" description="Polar residues" evidence="1">
    <location>
        <begin position="624"/>
        <end position="645"/>
    </location>
</feature>
<feature type="compositionally biased region" description="Basic residues" evidence="1">
    <location>
        <begin position="331"/>
        <end position="344"/>
    </location>
</feature>
<feature type="region of interest" description="Disordered" evidence="1">
    <location>
        <begin position="294"/>
        <end position="347"/>
    </location>
</feature>
<feature type="domain" description="Ams2/SPT21 N-terminal" evidence="2">
    <location>
        <begin position="36"/>
        <end position="175"/>
    </location>
</feature>
<feature type="region of interest" description="Disordered" evidence="1">
    <location>
        <begin position="500"/>
        <end position="731"/>
    </location>
</feature>
<evidence type="ECO:0000259" key="2">
    <source>
        <dbReference type="Pfam" id="PF25823"/>
    </source>
</evidence>
<feature type="region of interest" description="Disordered" evidence="1">
    <location>
        <begin position="845"/>
        <end position="906"/>
    </location>
</feature>
<protein>
    <recommendedName>
        <fullName evidence="2">Ams2/SPT21 N-terminal domain-containing protein</fullName>
    </recommendedName>
</protein>
<dbReference type="InterPro" id="IPR057725">
    <property type="entry name" value="Ams2-SPT21_N"/>
</dbReference>
<evidence type="ECO:0000313" key="3">
    <source>
        <dbReference type="EMBL" id="KAF2786486.1"/>
    </source>
</evidence>
<dbReference type="PANTHER" id="PTHR39147:SF1">
    <property type="entry name" value="PROTEIN SPT21"/>
    <property type="match status" value="1"/>
</dbReference>
<feature type="compositionally biased region" description="Low complexity" evidence="1">
    <location>
        <begin position="298"/>
        <end position="309"/>
    </location>
</feature>
<dbReference type="Gene3D" id="3.30.50.10">
    <property type="entry name" value="Erythroid Transcription Factor GATA-1, subunit A"/>
    <property type="match status" value="1"/>
</dbReference>
<feature type="compositionally biased region" description="Polar residues" evidence="1">
    <location>
        <begin position="652"/>
        <end position="668"/>
    </location>
</feature>
<feature type="region of interest" description="Disordered" evidence="1">
    <location>
        <begin position="920"/>
        <end position="976"/>
    </location>
</feature>
<keyword evidence="4" id="KW-1185">Reference proteome</keyword>
<evidence type="ECO:0000313" key="4">
    <source>
        <dbReference type="Proteomes" id="UP000799757"/>
    </source>
</evidence>
<dbReference type="GO" id="GO:0008270">
    <property type="term" value="F:zinc ion binding"/>
    <property type="evidence" value="ECO:0007669"/>
    <property type="project" value="InterPro"/>
</dbReference>
<dbReference type="Pfam" id="PF25823">
    <property type="entry name" value="Ams2-SPT21_N"/>
    <property type="match status" value="1"/>
</dbReference>
<feature type="compositionally biased region" description="Polar residues" evidence="1">
    <location>
        <begin position="316"/>
        <end position="326"/>
    </location>
</feature>
<feature type="compositionally biased region" description="Basic residues" evidence="1">
    <location>
        <begin position="686"/>
        <end position="697"/>
    </location>
</feature>
<reference evidence="3" key="1">
    <citation type="journal article" date="2020" name="Stud. Mycol.">
        <title>101 Dothideomycetes genomes: a test case for predicting lifestyles and emergence of pathogens.</title>
        <authorList>
            <person name="Haridas S."/>
            <person name="Albert R."/>
            <person name="Binder M."/>
            <person name="Bloem J."/>
            <person name="Labutti K."/>
            <person name="Salamov A."/>
            <person name="Andreopoulos B."/>
            <person name="Baker S."/>
            <person name="Barry K."/>
            <person name="Bills G."/>
            <person name="Bluhm B."/>
            <person name="Cannon C."/>
            <person name="Castanera R."/>
            <person name="Culley D."/>
            <person name="Daum C."/>
            <person name="Ezra D."/>
            <person name="Gonzalez J."/>
            <person name="Henrissat B."/>
            <person name="Kuo A."/>
            <person name="Liang C."/>
            <person name="Lipzen A."/>
            <person name="Lutzoni F."/>
            <person name="Magnuson J."/>
            <person name="Mondo S."/>
            <person name="Nolan M."/>
            <person name="Ohm R."/>
            <person name="Pangilinan J."/>
            <person name="Park H.-J."/>
            <person name="Ramirez L."/>
            <person name="Alfaro M."/>
            <person name="Sun H."/>
            <person name="Tritt A."/>
            <person name="Yoshinaga Y."/>
            <person name="Zwiers L.-H."/>
            <person name="Turgeon B."/>
            <person name="Goodwin S."/>
            <person name="Spatafora J."/>
            <person name="Crous P."/>
            <person name="Grigoriev I."/>
        </authorList>
    </citation>
    <scope>NUCLEOTIDE SEQUENCE</scope>
    <source>
        <strain evidence="3">CBS 109.77</strain>
    </source>
</reference>
<dbReference type="OrthoDB" id="3199820at2759"/>
<sequence>MLWVAMSLSANSPENNVMQAVSTPSMDDGESLNDIPRRLMRVKVLYTFDDQNKSNCLARIPNALNIPTVSLDETTQVGVIELRTCIQAIAAASPELVAKLGHDYTVYAYDYSEYETPLVGQGMLSWILASASPSPNAPADQSQTMVTGRVCSNILGLFSNGIKETLEVKLKLVPVPTCMQREYVENMERYHSLSKLMPEGLDYSAWADFIKANPAIGQLAYPTPGDTSRSLQQNTFGGVESIHGMLTRPMPREDSFQHDVYSEQFGMSFNAQDTRASSPAMSVASYNPYFANHDSRPASRASFRSESAAQPFHHQPMSNEVQSQQEEGPPKKRVRLTQAKRPKKTVLGANNDSLRVTASTAASVRLHRPVATNPATALASIEQVPRAPTPRPIHSAVLQPHGLRLPAPSLLRHASMDEPRPYVTPYDPGVFSDAAVESADDERGNSPAETPMDMPSSPPVMSQRLPSSAPSSPGLPTLPYPADSGFVSDIPIGRDEYEAENGNKAWEESDLPTASDVRVRPKPDTSNLPWTEVNPGPVELLPKSYIPKPKQYPRPRSTAPVVENIENKNEDVQQASRNDPPATSTNGMNEQFTASFPTRAGDEDRMKTGAPGCGPFQTEHEQASTRNTTMPPIEANSESHNQQSHPFDRYQQFGTHTGSQMPNASNISYDALPAPSRSTTPNPPPKRPKPSKPRGLPRSHTWSGGPMSDAAGPPDGNPRQPRSGSGAKRKQNITNKLNEALSAGEMPTFCNNCGEIETPTWRKAYTRVEDGDPTDVKISTDGNGIVGVDVLEPAENSEGGPKYRIFKQVLGEKEAKMFTSLTLCNPCGLWLNKKGAMRPPEVWAKKLASNGEKKRKRKPTQGSRKRAKEINDDLRSDAIVPHSEPVNSAYAGPINTHTQQPMDDATAQAALQRAIQSSPVGFQGSQASPIDIDPDLTPKPTRRLLFPSPRKAGEAKSLDGSQASVSPKSKPAFPVTAAPDVRLPSLDVADLDKENCPPMADEDDDDLAHLFEDGVFSNKTPTKAVPFQDLLKTPTPGSRRRVPLTPKCSADSIELKTPSRSIMTPNRSGRAATVAPETPFTRQLNALMSDCIPSSPSQAIDFSTFPTFNTPGRIPSGTQFCDFMNDDFMSSDLPIPSSPPGGLGFSLYEDPATSTVGLWSGASIFNSDPIRMEDEHEGAESGMTGSGQGAEHGTILKINGISVDFAAMIEGVANGSRNGDASVDEEVMKSGAETETNIAVQVKTTEVIQATE</sequence>
<dbReference type="InterPro" id="IPR013088">
    <property type="entry name" value="Znf_NHR/GATA"/>
</dbReference>
<feature type="compositionally biased region" description="Polar residues" evidence="1">
    <location>
        <begin position="572"/>
        <end position="596"/>
    </location>
</feature>
<dbReference type="GO" id="GO:0030466">
    <property type="term" value="P:silent mating-type cassette heterochromatin formation"/>
    <property type="evidence" value="ECO:0007669"/>
    <property type="project" value="TreeGrafter"/>
</dbReference>
<accession>A0A6A6WQW8</accession>
<dbReference type="Proteomes" id="UP000799757">
    <property type="component" value="Unassembled WGS sequence"/>
</dbReference>
<feature type="compositionally biased region" description="Basic residues" evidence="1">
    <location>
        <begin position="853"/>
        <end position="867"/>
    </location>
</feature>
<dbReference type="PANTHER" id="PTHR39147">
    <property type="entry name" value="PROTEIN SPT21"/>
    <property type="match status" value="1"/>
</dbReference>
<gene>
    <name evidence="3" type="ORF">K505DRAFT_380247</name>
</gene>
<proteinExistence type="predicted"/>
<dbReference type="SUPFAM" id="SSF57716">
    <property type="entry name" value="Glucocorticoid receptor-like (DNA-binding domain)"/>
    <property type="match status" value="1"/>
</dbReference>
<feature type="region of interest" description="Disordered" evidence="1">
    <location>
        <begin position="436"/>
        <end position="487"/>
    </location>
</feature>
<dbReference type="EMBL" id="MU002457">
    <property type="protein sequence ID" value="KAF2786486.1"/>
    <property type="molecule type" value="Genomic_DNA"/>
</dbReference>
<dbReference type="InterPro" id="IPR042403">
    <property type="entry name" value="Spt21/Ams2"/>
</dbReference>
<dbReference type="AlphaFoldDB" id="A0A6A6WQW8"/>